<protein>
    <submittedName>
        <fullName evidence="2">Uncharacterized protein</fullName>
    </submittedName>
</protein>
<feature type="transmembrane region" description="Helical" evidence="1">
    <location>
        <begin position="100"/>
        <end position="120"/>
    </location>
</feature>
<evidence type="ECO:0000313" key="3">
    <source>
        <dbReference type="Proteomes" id="UP001596137"/>
    </source>
</evidence>
<evidence type="ECO:0000313" key="2">
    <source>
        <dbReference type="EMBL" id="MFC6080986.1"/>
    </source>
</evidence>
<keyword evidence="3" id="KW-1185">Reference proteome</keyword>
<name>A0ABW1NCF7_9ACTN</name>
<keyword evidence="1" id="KW-0472">Membrane</keyword>
<keyword evidence="1" id="KW-1133">Transmembrane helix</keyword>
<proteinExistence type="predicted"/>
<sequence>MADQTPARELRAAAARLRHEPVPSFTMNMHEPMAKWLDAEACRWRPAPAALVVARSVNGTRQPCGCHTPRPGQWLLLGLAVVVLIISGSIAAWALRGGQLPALLIAGAGGALAAGLAVAATDRPRTPRPAHSSGLQADDVEGFVAVIIQQCEQDALALREPAAALGAACHALNDAQRDQLRADHPDLHAAMEQLATHFPPQRSKR</sequence>
<feature type="transmembrane region" description="Helical" evidence="1">
    <location>
        <begin position="74"/>
        <end position="94"/>
    </location>
</feature>
<organism evidence="2 3">
    <name type="scientific">Sphaerisporangium aureirubrum</name>
    <dbReference type="NCBI Taxonomy" id="1544736"/>
    <lineage>
        <taxon>Bacteria</taxon>
        <taxon>Bacillati</taxon>
        <taxon>Actinomycetota</taxon>
        <taxon>Actinomycetes</taxon>
        <taxon>Streptosporangiales</taxon>
        <taxon>Streptosporangiaceae</taxon>
        <taxon>Sphaerisporangium</taxon>
    </lineage>
</organism>
<keyword evidence="1" id="KW-0812">Transmembrane</keyword>
<evidence type="ECO:0000256" key="1">
    <source>
        <dbReference type="SAM" id="Phobius"/>
    </source>
</evidence>
<accession>A0ABW1NCF7</accession>
<dbReference type="RefSeq" id="WP_380748349.1">
    <property type="nucleotide sequence ID" value="NZ_JBHSRF010000007.1"/>
</dbReference>
<reference evidence="3" key="1">
    <citation type="journal article" date="2019" name="Int. J. Syst. Evol. Microbiol.">
        <title>The Global Catalogue of Microorganisms (GCM) 10K type strain sequencing project: providing services to taxonomists for standard genome sequencing and annotation.</title>
        <authorList>
            <consortium name="The Broad Institute Genomics Platform"/>
            <consortium name="The Broad Institute Genome Sequencing Center for Infectious Disease"/>
            <person name="Wu L."/>
            <person name="Ma J."/>
        </authorList>
    </citation>
    <scope>NUCLEOTIDE SEQUENCE [LARGE SCALE GENOMIC DNA]</scope>
    <source>
        <strain evidence="3">JCM 30346</strain>
    </source>
</reference>
<comment type="caution">
    <text evidence="2">The sequence shown here is derived from an EMBL/GenBank/DDBJ whole genome shotgun (WGS) entry which is preliminary data.</text>
</comment>
<dbReference type="EMBL" id="JBHSRF010000007">
    <property type="protein sequence ID" value="MFC6080986.1"/>
    <property type="molecule type" value="Genomic_DNA"/>
</dbReference>
<dbReference type="Proteomes" id="UP001596137">
    <property type="component" value="Unassembled WGS sequence"/>
</dbReference>
<gene>
    <name evidence="2" type="ORF">ACFP1K_07425</name>
</gene>